<comment type="caution">
    <text evidence="1">The sequence shown here is derived from an EMBL/GenBank/DDBJ whole genome shotgun (WGS) entry which is preliminary data.</text>
</comment>
<protein>
    <submittedName>
        <fullName evidence="1">Uncharacterized protein</fullName>
    </submittedName>
</protein>
<dbReference type="Proteomes" id="UP001164250">
    <property type="component" value="Chromosome 7"/>
</dbReference>
<proteinExistence type="predicted"/>
<organism evidence="1 2">
    <name type="scientific">Pistacia atlantica</name>
    <dbReference type="NCBI Taxonomy" id="434234"/>
    <lineage>
        <taxon>Eukaryota</taxon>
        <taxon>Viridiplantae</taxon>
        <taxon>Streptophyta</taxon>
        <taxon>Embryophyta</taxon>
        <taxon>Tracheophyta</taxon>
        <taxon>Spermatophyta</taxon>
        <taxon>Magnoliopsida</taxon>
        <taxon>eudicotyledons</taxon>
        <taxon>Gunneridae</taxon>
        <taxon>Pentapetalae</taxon>
        <taxon>rosids</taxon>
        <taxon>malvids</taxon>
        <taxon>Sapindales</taxon>
        <taxon>Anacardiaceae</taxon>
        <taxon>Pistacia</taxon>
    </lineage>
</organism>
<accession>A0ACC1AZS4</accession>
<gene>
    <name evidence="1" type="ORF">Patl1_26553</name>
</gene>
<evidence type="ECO:0000313" key="2">
    <source>
        <dbReference type="Proteomes" id="UP001164250"/>
    </source>
</evidence>
<sequence length="128" mass="13909">MASKIFPEIQTNLARAILGVSISITLPLVPFRLQYGRDIPIPTFEQNPPLISAFVISAMFSFAGATGVLLVGNKPRLAKLGCFYFIISVASVGLALLILVYALVIEYFKIVSPWAELKKWDGAASFCA</sequence>
<dbReference type="EMBL" id="CM047903">
    <property type="protein sequence ID" value="KAJ0092179.1"/>
    <property type="molecule type" value="Genomic_DNA"/>
</dbReference>
<keyword evidence="2" id="KW-1185">Reference proteome</keyword>
<name>A0ACC1AZS4_9ROSI</name>
<evidence type="ECO:0000313" key="1">
    <source>
        <dbReference type="EMBL" id="KAJ0092179.1"/>
    </source>
</evidence>
<reference evidence="2" key="1">
    <citation type="journal article" date="2023" name="G3 (Bethesda)">
        <title>Genome assembly and association tests identify interacting loci associated with vigor, precocity, and sex in interspecific pistachio rootstocks.</title>
        <authorList>
            <person name="Palmer W."/>
            <person name="Jacygrad E."/>
            <person name="Sagayaradj S."/>
            <person name="Cavanaugh K."/>
            <person name="Han R."/>
            <person name="Bertier L."/>
            <person name="Beede B."/>
            <person name="Kafkas S."/>
            <person name="Golino D."/>
            <person name="Preece J."/>
            <person name="Michelmore R."/>
        </authorList>
    </citation>
    <scope>NUCLEOTIDE SEQUENCE [LARGE SCALE GENOMIC DNA]</scope>
</reference>